<dbReference type="OrthoDB" id="1858978at2759"/>
<comment type="caution">
    <text evidence="3">The sequence shown here is derived from an EMBL/GenBank/DDBJ whole genome shotgun (WGS) entry which is preliminary data.</text>
</comment>
<dbReference type="PROSITE" id="PS52045">
    <property type="entry name" value="NEPROSIN_PEP_CD"/>
    <property type="match status" value="1"/>
</dbReference>
<dbReference type="PANTHER" id="PTHR31589:SF223">
    <property type="entry name" value="PROTEIN, PUTATIVE (DUF239)-RELATED"/>
    <property type="match status" value="1"/>
</dbReference>
<dbReference type="AlphaFoldDB" id="A0A9D4YA48"/>
<feature type="domain" description="Neprosin PEP catalytic" evidence="2">
    <location>
        <begin position="124"/>
        <end position="374"/>
    </location>
</feature>
<evidence type="ECO:0000313" key="4">
    <source>
        <dbReference type="Proteomes" id="UP001058974"/>
    </source>
</evidence>
<proteinExistence type="predicted"/>
<evidence type="ECO:0000313" key="3">
    <source>
        <dbReference type="EMBL" id="KAI5434538.1"/>
    </source>
</evidence>
<gene>
    <name evidence="3" type="ORF">KIW84_021393</name>
</gene>
<reference evidence="3 4" key="1">
    <citation type="journal article" date="2022" name="Nat. Genet.">
        <title>Improved pea reference genome and pan-genome highlight genomic features and evolutionary characteristics.</title>
        <authorList>
            <person name="Yang T."/>
            <person name="Liu R."/>
            <person name="Luo Y."/>
            <person name="Hu S."/>
            <person name="Wang D."/>
            <person name="Wang C."/>
            <person name="Pandey M.K."/>
            <person name="Ge S."/>
            <person name="Xu Q."/>
            <person name="Li N."/>
            <person name="Li G."/>
            <person name="Huang Y."/>
            <person name="Saxena R.K."/>
            <person name="Ji Y."/>
            <person name="Li M."/>
            <person name="Yan X."/>
            <person name="He Y."/>
            <person name="Liu Y."/>
            <person name="Wang X."/>
            <person name="Xiang C."/>
            <person name="Varshney R.K."/>
            <person name="Ding H."/>
            <person name="Gao S."/>
            <person name="Zong X."/>
        </authorList>
    </citation>
    <scope>NUCLEOTIDE SEQUENCE [LARGE SCALE GENOMIC DNA]</scope>
    <source>
        <strain evidence="3 4">cv. Zhongwan 6</strain>
    </source>
</reference>
<keyword evidence="1" id="KW-0732">Signal</keyword>
<dbReference type="EMBL" id="JAMSHJ010000002">
    <property type="protein sequence ID" value="KAI5434538.1"/>
    <property type="molecule type" value="Genomic_DNA"/>
</dbReference>
<dbReference type="Gramene" id="Psat02G0139300-T1">
    <property type="protein sequence ID" value="KAI5434538.1"/>
    <property type="gene ID" value="KIW84_021393"/>
</dbReference>
<name>A0A9D4YA48_PEA</name>
<feature type="chain" id="PRO_5039284377" description="Neprosin PEP catalytic domain-containing protein" evidence="1">
    <location>
        <begin position="18"/>
        <end position="375"/>
    </location>
</feature>
<dbReference type="PANTHER" id="PTHR31589">
    <property type="entry name" value="PROTEIN, PUTATIVE (DUF239)-RELATED-RELATED"/>
    <property type="match status" value="1"/>
</dbReference>
<accession>A0A9D4YA48</accession>
<dbReference type="InterPro" id="IPR004314">
    <property type="entry name" value="Neprosin"/>
</dbReference>
<sequence>MMSIIFIFMCLVASITGHRSDSMQSTVKELKVMNKTPIKSINTKFGYIVDCIDINKQPAFDHALLKNHKLQNKPSFFKKNRRNNSSTIATFGLHMDQCPTGTVPIKRTTSDDIFQEKLYLNNILTKEIPGKHVAEVTLVPATYYGVGGISSVYSIKVEKGQSSAAVMWVKSGSSDNKNYIGIGWHVAPELYNDDRTHFYVVWTTDNFKKTGCYNLQCSGFVQTSKNLLLGGHFDKTSIPNGEMIEIEISIFQDPKTKNWWVSYLHETLGYFPSSIFSNLNSASEVGWTGQTRTPVNAHSPPMGSGLYPDRNFDHASYFRHITYQDGSRKNQGPNKESTRIFSDAPNCYHVEYYGYQGSEFGHCLQLGGPGGNCGN</sequence>
<organism evidence="3 4">
    <name type="scientific">Pisum sativum</name>
    <name type="common">Garden pea</name>
    <name type="synonym">Lathyrus oleraceus</name>
    <dbReference type="NCBI Taxonomy" id="3888"/>
    <lineage>
        <taxon>Eukaryota</taxon>
        <taxon>Viridiplantae</taxon>
        <taxon>Streptophyta</taxon>
        <taxon>Embryophyta</taxon>
        <taxon>Tracheophyta</taxon>
        <taxon>Spermatophyta</taxon>
        <taxon>Magnoliopsida</taxon>
        <taxon>eudicotyledons</taxon>
        <taxon>Gunneridae</taxon>
        <taxon>Pentapetalae</taxon>
        <taxon>rosids</taxon>
        <taxon>fabids</taxon>
        <taxon>Fabales</taxon>
        <taxon>Fabaceae</taxon>
        <taxon>Papilionoideae</taxon>
        <taxon>50 kb inversion clade</taxon>
        <taxon>NPAAA clade</taxon>
        <taxon>Hologalegina</taxon>
        <taxon>IRL clade</taxon>
        <taxon>Fabeae</taxon>
        <taxon>Lathyrus</taxon>
    </lineage>
</organism>
<dbReference type="InterPro" id="IPR053168">
    <property type="entry name" value="Glutamic_endopeptidase"/>
</dbReference>
<evidence type="ECO:0000259" key="2">
    <source>
        <dbReference type="PROSITE" id="PS52045"/>
    </source>
</evidence>
<dbReference type="Pfam" id="PF14365">
    <property type="entry name" value="Neprosin_AP"/>
    <property type="match status" value="1"/>
</dbReference>
<feature type="signal peptide" evidence="1">
    <location>
        <begin position="1"/>
        <end position="17"/>
    </location>
</feature>
<dbReference type="Gene3D" id="3.90.1320.10">
    <property type="entry name" value="Outer-capsid protein sigma 3, large lobe"/>
    <property type="match status" value="1"/>
</dbReference>
<dbReference type="InterPro" id="IPR025521">
    <property type="entry name" value="Neprosin_propep"/>
</dbReference>
<dbReference type="Pfam" id="PF03080">
    <property type="entry name" value="Neprosin"/>
    <property type="match status" value="1"/>
</dbReference>
<protein>
    <recommendedName>
        <fullName evidence="2">Neprosin PEP catalytic domain-containing protein</fullName>
    </recommendedName>
</protein>
<keyword evidence="4" id="KW-1185">Reference proteome</keyword>
<evidence type="ECO:0000256" key="1">
    <source>
        <dbReference type="SAM" id="SignalP"/>
    </source>
</evidence>
<dbReference type="Proteomes" id="UP001058974">
    <property type="component" value="Chromosome 2"/>
</dbReference>